<reference evidence="1" key="2">
    <citation type="journal article" date="2024" name="Plant">
        <title>Genomic evolution and insights into agronomic trait innovations of Sesamum species.</title>
        <authorList>
            <person name="Miao H."/>
            <person name="Wang L."/>
            <person name="Qu L."/>
            <person name="Liu H."/>
            <person name="Sun Y."/>
            <person name="Le M."/>
            <person name="Wang Q."/>
            <person name="Wei S."/>
            <person name="Zheng Y."/>
            <person name="Lin W."/>
            <person name="Duan Y."/>
            <person name="Cao H."/>
            <person name="Xiong S."/>
            <person name="Wang X."/>
            <person name="Wei L."/>
            <person name="Li C."/>
            <person name="Ma Q."/>
            <person name="Ju M."/>
            <person name="Zhao R."/>
            <person name="Li G."/>
            <person name="Mu C."/>
            <person name="Tian Q."/>
            <person name="Mei H."/>
            <person name="Zhang T."/>
            <person name="Gao T."/>
            <person name="Zhang H."/>
        </authorList>
    </citation>
    <scope>NUCLEOTIDE SEQUENCE</scope>
    <source>
        <strain evidence="1">KEN8</strain>
    </source>
</reference>
<name>A0AAW2N2G7_9LAMI</name>
<organism evidence="1">
    <name type="scientific">Sesamum calycinum</name>
    <dbReference type="NCBI Taxonomy" id="2727403"/>
    <lineage>
        <taxon>Eukaryota</taxon>
        <taxon>Viridiplantae</taxon>
        <taxon>Streptophyta</taxon>
        <taxon>Embryophyta</taxon>
        <taxon>Tracheophyta</taxon>
        <taxon>Spermatophyta</taxon>
        <taxon>Magnoliopsida</taxon>
        <taxon>eudicotyledons</taxon>
        <taxon>Gunneridae</taxon>
        <taxon>Pentapetalae</taxon>
        <taxon>asterids</taxon>
        <taxon>lamiids</taxon>
        <taxon>Lamiales</taxon>
        <taxon>Pedaliaceae</taxon>
        <taxon>Sesamum</taxon>
    </lineage>
</organism>
<dbReference type="PANTHER" id="PTHR11439:SF470">
    <property type="entry name" value="CYSTEINE-RICH RLK (RECEPTOR-LIKE PROTEIN KINASE) 8"/>
    <property type="match status" value="1"/>
</dbReference>
<dbReference type="PANTHER" id="PTHR11439">
    <property type="entry name" value="GAG-POL-RELATED RETROTRANSPOSON"/>
    <property type="match status" value="1"/>
</dbReference>
<evidence type="ECO:0000313" key="1">
    <source>
        <dbReference type="EMBL" id="KAL0337625.1"/>
    </source>
</evidence>
<proteinExistence type="predicted"/>
<dbReference type="EMBL" id="JACGWM010000012">
    <property type="protein sequence ID" value="KAL0337625.1"/>
    <property type="molecule type" value="Genomic_DNA"/>
</dbReference>
<accession>A0AAW2N2G7</accession>
<reference evidence="1" key="1">
    <citation type="submission" date="2020-06" db="EMBL/GenBank/DDBJ databases">
        <authorList>
            <person name="Li T."/>
            <person name="Hu X."/>
            <person name="Zhang T."/>
            <person name="Song X."/>
            <person name="Zhang H."/>
            <person name="Dai N."/>
            <person name="Sheng W."/>
            <person name="Hou X."/>
            <person name="Wei L."/>
        </authorList>
    </citation>
    <scope>NUCLEOTIDE SEQUENCE</scope>
    <source>
        <strain evidence="1">KEN8</strain>
        <tissue evidence="1">Leaf</tissue>
    </source>
</reference>
<dbReference type="AlphaFoldDB" id="A0AAW2N2G7"/>
<evidence type="ECO:0008006" key="2">
    <source>
        <dbReference type="Google" id="ProtNLM"/>
    </source>
</evidence>
<sequence>MGVVASELTWIGYLLDDLHIPPSAPIPFYCDNKATLHIVENPIFHERTKHLEIDCHLIRNKFKDGLLLPSFVSSRQQLEDLFIKALPAPQFSALFSKLGLVVLHPRPAWGGDDKMIITSAPVRGNQLPSVI</sequence>
<dbReference type="CDD" id="cd09272">
    <property type="entry name" value="RNase_HI_RT_Ty1"/>
    <property type="match status" value="1"/>
</dbReference>
<comment type="caution">
    <text evidence="1">The sequence shown here is derived from an EMBL/GenBank/DDBJ whole genome shotgun (WGS) entry which is preliminary data.</text>
</comment>
<gene>
    <name evidence="1" type="ORF">Scaly_2037600</name>
</gene>
<protein>
    <recommendedName>
        <fullName evidence="2">Copia protein</fullName>
    </recommendedName>
</protein>